<dbReference type="InterPro" id="IPR001633">
    <property type="entry name" value="EAL_dom"/>
</dbReference>
<dbReference type="GO" id="GO:0006355">
    <property type="term" value="P:regulation of DNA-templated transcription"/>
    <property type="evidence" value="ECO:0007669"/>
    <property type="project" value="InterPro"/>
</dbReference>
<dbReference type="CDD" id="cd01948">
    <property type="entry name" value="EAL"/>
    <property type="match status" value="1"/>
</dbReference>
<dbReference type="CDD" id="cd00130">
    <property type="entry name" value="PAS"/>
    <property type="match status" value="1"/>
</dbReference>
<feature type="domain" description="GGDEF" evidence="7">
    <location>
        <begin position="576"/>
        <end position="713"/>
    </location>
</feature>
<evidence type="ECO:0000259" key="7">
    <source>
        <dbReference type="PROSITE" id="PS50887"/>
    </source>
</evidence>
<feature type="domain" description="PAS" evidence="4">
    <location>
        <begin position="445"/>
        <end position="490"/>
    </location>
</feature>
<dbReference type="SMART" id="SM00304">
    <property type="entry name" value="HAMP"/>
    <property type="match status" value="1"/>
</dbReference>
<sequence length="988" mass="106620">MASTSRRTGGSFAMRLLLLIAVPMIGVSVLAYQRIRAENDLAADALELAEDARVQRATAEVYGPAQIEQIALQGLAAIDEMEVPRDLVVAIAGVDFETLYNANRVKLDAALDALAVSESPRIRASSNLADQLSFVRGELNAQRTQSESFRAMPDEIRHVFTKLDDILADRGGTVALSDVVSATTSGTTADRAKLLALSQVLENVGERGTALLEALLDRGPASARGILEANARLDLSIENFESLLDDAEVARLTDVTSLLKEPPAALTDALAGVPLSEQIDANYIQTSAGAVLDQIDFLDALEVYSNDFHDGVVRALDDQAVAAESAAFRTTLLLAATLAVSLAMLLFLTLSTLRPLRRLTRRAATISDGGFDVAPLPLHGPNDVRTLTKSMNDMMVTLHHVDHGISELAGGATNSLHDDLPGPIGVSLRQSFERLEDTNSKLQASQQLASAIVEQAADAIWTIDADGLITTANDASVALVGLHADDQVGQPLHRFLPRYDGEVTVEGPTGESARLLVASSDIDAGHEPLTTVIARDISERTRYEERLAYQAHHDALTGLPNRFALLERLSARPAGAAVAVMFIDLDGFKSVNDTQGHLAGDQLLTEVGKRLTSHVRPGDFVARLGGDEFVVIINDYASVAHVVSFGYRLIQEVEQPFGDGDNVFALSASVGVAAFDNGLADADLTPLDAIRCADNAVYEAKRRGRGRVELFDARLRESIVQSAEVEIALRQAVRNDELELHLQPVLDIERNTFSSAEALVRWNRPGHGMVPPGDFIPIAERSSLIFEIGRWVILESCKTLKRWADEDPSRTQKIAVNIAGSHLIDGNLAADLDAALLLTGADPTRLEFELTETQLMHDVERARDVLERVRSRGVTVAIDDFGTGYSSMAYLRQLPIDTLKIDRSFVSNVTEDGFDSTVIDALLTIGHALGLSVVAEGIECAEQLAYLASKGCDRAQGYHLARPAPIADAEALMWPHGQHDPLEQLLNI</sequence>
<organism evidence="8 9">
    <name type="scientific">Ilumatobacter coccineus (strain NBRC 103263 / KCTC 29153 / YM16-304)</name>
    <dbReference type="NCBI Taxonomy" id="1313172"/>
    <lineage>
        <taxon>Bacteria</taxon>
        <taxon>Bacillati</taxon>
        <taxon>Actinomycetota</taxon>
        <taxon>Acidimicrobiia</taxon>
        <taxon>Acidimicrobiales</taxon>
        <taxon>Ilumatobacteraceae</taxon>
        <taxon>Ilumatobacter</taxon>
    </lineage>
</organism>
<dbReference type="InterPro" id="IPR029787">
    <property type="entry name" value="Nucleotide_cyclase"/>
</dbReference>
<evidence type="ECO:0000256" key="1">
    <source>
        <dbReference type="ARBA" id="ARBA00022692"/>
    </source>
</evidence>
<dbReference type="Pfam" id="PF00990">
    <property type="entry name" value="GGDEF"/>
    <property type="match status" value="1"/>
</dbReference>
<feature type="domain" description="EAL" evidence="5">
    <location>
        <begin position="722"/>
        <end position="977"/>
    </location>
</feature>
<dbReference type="Gene3D" id="6.10.340.10">
    <property type="match status" value="1"/>
</dbReference>
<evidence type="ECO:0008006" key="10">
    <source>
        <dbReference type="Google" id="ProtNLM"/>
    </source>
</evidence>
<keyword evidence="3" id="KW-0472">Membrane</keyword>
<evidence type="ECO:0000259" key="6">
    <source>
        <dbReference type="PROSITE" id="PS50885"/>
    </source>
</evidence>
<dbReference type="InterPro" id="IPR003660">
    <property type="entry name" value="HAMP_dom"/>
</dbReference>
<gene>
    <name evidence="8" type="ORF">YM304_15290</name>
</gene>
<evidence type="ECO:0000259" key="5">
    <source>
        <dbReference type="PROSITE" id="PS50883"/>
    </source>
</evidence>
<dbReference type="RefSeq" id="WP_015441090.1">
    <property type="nucleotide sequence ID" value="NC_020520.1"/>
</dbReference>
<dbReference type="SUPFAM" id="SSF158472">
    <property type="entry name" value="HAMP domain-like"/>
    <property type="match status" value="1"/>
</dbReference>
<accession>A0A6C7E5X3</accession>
<dbReference type="Pfam" id="PF00989">
    <property type="entry name" value="PAS"/>
    <property type="match status" value="1"/>
</dbReference>
<dbReference type="GO" id="GO:0007165">
    <property type="term" value="P:signal transduction"/>
    <property type="evidence" value="ECO:0007669"/>
    <property type="project" value="InterPro"/>
</dbReference>
<dbReference type="KEGG" id="aym:YM304_15290"/>
<feature type="transmembrane region" description="Helical" evidence="3">
    <location>
        <begin position="12"/>
        <end position="32"/>
    </location>
</feature>
<dbReference type="Pfam" id="PF00563">
    <property type="entry name" value="EAL"/>
    <property type="match status" value="1"/>
</dbReference>
<dbReference type="NCBIfam" id="TIGR00229">
    <property type="entry name" value="sensory_box"/>
    <property type="match status" value="1"/>
</dbReference>
<keyword evidence="2 3" id="KW-1133">Transmembrane helix</keyword>
<keyword evidence="9" id="KW-1185">Reference proteome</keyword>
<dbReference type="PROSITE" id="PS50887">
    <property type="entry name" value="GGDEF"/>
    <property type="match status" value="1"/>
</dbReference>
<dbReference type="InterPro" id="IPR052155">
    <property type="entry name" value="Biofilm_reg_signaling"/>
</dbReference>
<dbReference type="InterPro" id="IPR035919">
    <property type="entry name" value="EAL_sf"/>
</dbReference>
<dbReference type="InterPro" id="IPR035965">
    <property type="entry name" value="PAS-like_dom_sf"/>
</dbReference>
<dbReference type="Proteomes" id="UP000011863">
    <property type="component" value="Chromosome"/>
</dbReference>
<dbReference type="PROSITE" id="PS50885">
    <property type="entry name" value="HAMP"/>
    <property type="match status" value="1"/>
</dbReference>
<dbReference type="OrthoDB" id="23692at2"/>
<evidence type="ECO:0000313" key="8">
    <source>
        <dbReference type="EMBL" id="BAN01843.1"/>
    </source>
</evidence>
<dbReference type="SMART" id="SM00091">
    <property type="entry name" value="PAS"/>
    <property type="match status" value="1"/>
</dbReference>
<dbReference type="Gene3D" id="3.30.70.270">
    <property type="match status" value="1"/>
</dbReference>
<dbReference type="InterPro" id="IPR013767">
    <property type="entry name" value="PAS_fold"/>
</dbReference>
<evidence type="ECO:0000313" key="9">
    <source>
        <dbReference type="Proteomes" id="UP000011863"/>
    </source>
</evidence>
<dbReference type="EMBL" id="AP012057">
    <property type="protein sequence ID" value="BAN01843.1"/>
    <property type="molecule type" value="Genomic_DNA"/>
</dbReference>
<evidence type="ECO:0000259" key="4">
    <source>
        <dbReference type="PROSITE" id="PS50112"/>
    </source>
</evidence>
<keyword evidence="1 3" id="KW-0812">Transmembrane</keyword>
<dbReference type="InterPro" id="IPR000014">
    <property type="entry name" value="PAS"/>
</dbReference>
<dbReference type="SMART" id="SM00052">
    <property type="entry name" value="EAL"/>
    <property type="match status" value="1"/>
</dbReference>
<proteinExistence type="predicted"/>
<reference evidence="8 9" key="1">
    <citation type="journal article" date="2013" name="Int. J. Syst. Evol. Microbiol.">
        <title>Ilumatobacter nonamiense sp. nov. and Ilumatobacter coccineum sp. nov., isolated from seashore sand.</title>
        <authorList>
            <person name="Matsumoto A."/>
            <person name="Kasai H."/>
            <person name="Matsuo Y."/>
            <person name="Shizuri Y."/>
            <person name="Ichikawa N."/>
            <person name="Fujita N."/>
            <person name="Omura S."/>
            <person name="Takahashi Y."/>
        </authorList>
    </citation>
    <scope>NUCLEOTIDE SEQUENCE [LARGE SCALE GENOMIC DNA]</scope>
    <source>
        <strain evidence="9">NBRC 103263 / KCTC 29153 / YM16-304</strain>
    </source>
</reference>
<dbReference type="Gene3D" id="3.30.450.20">
    <property type="entry name" value="PAS domain"/>
    <property type="match status" value="1"/>
</dbReference>
<dbReference type="SUPFAM" id="SSF55073">
    <property type="entry name" value="Nucleotide cyclase"/>
    <property type="match status" value="1"/>
</dbReference>
<dbReference type="SMART" id="SM00267">
    <property type="entry name" value="GGDEF"/>
    <property type="match status" value="1"/>
</dbReference>
<evidence type="ECO:0000256" key="3">
    <source>
        <dbReference type="SAM" id="Phobius"/>
    </source>
</evidence>
<dbReference type="NCBIfam" id="TIGR00254">
    <property type="entry name" value="GGDEF"/>
    <property type="match status" value="1"/>
</dbReference>
<feature type="transmembrane region" description="Helical" evidence="3">
    <location>
        <begin position="332"/>
        <end position="353"/>
    </location>
</feature>
<dbReference type="Pfam" id="PF00672">
    <property type="entry name" value="HAMP"/>
    <property type="match status" value="1"/>
</dbReference>
<dbReference type="Gene3D" id="3.20.20.450">
    <property type="entry name" value="EAL domain"/>
    <property type="match status" value="1"/>
</dbReference>
<name>A0A6C7E5X3_ILUCY</name>
<dbReference type="PANTHER" id="PTHR44757">
    <property type="entry name" value="DIGUANYLATE CYCLASE DGCP"/>
    <property type="match status" value="1"/>
</dbReference>
<dbReference type="AlphaFoldDB" id="A0A6C7E5X3"/>
<feature type="domain" description="HAMP" evidence="6">
    <location>
        <begin position="350"/>
        <end position="403"/>
    </location>
</feature>
<dbReference type="PROSITE" id="PS50883">
    <property type="entry name" value="EAL"/>
    <property type="match status" value="1"/>
</dbReference>
<dbReference type="InterPro" id="IPR000160">
    <property type="entry name" value="GGDEF_dom"/>
</dbReference>
<dbReference type="InterPro" id="IPR043128">
    <property type="entry name" value="Rev_trsase/Diguanyl_cyclase"/>
</dbReference>
<dbReference type="GO" id="GO:0016020">
    <property type="term" value="C:membrane"/>
    <property type="evidence" value="ECO:0007669"/>
    <property type="project" value="InterPro"/>
</dbReference>
<dbReference type="SUPFAM" id="SSF141868">
    <property type="entry name" value="EAL domain-like"/>
    <property type="match status" value="1"/>
</dbReference>
<dbReference type="PANTHER" id="PTHR44757:SF2">
    <property type="entry name" value="BIOFILM ARCHITECTURE MAINTENANCE PROTEIN MBAA"/>
    <property type="match status" value="1"/>
</dbReference>
<dbReference type="CDD" id="cd01949">
    <property type="entry name" value="GGDEF"/>
    <property type="match status" value="1"/>
</dbReference>
<protein>
    <recommendedName>
        <fullName evidence="10">Signaling protein</fullName>
    </recommendedName>
</protein>
<dbReference type="PROSITE" id="PS50112">
    <property type="entry name" value="PAS"/>
    <property type="match status" value="1"/>
</dbReference>
<evidence type="ECO:0000256" key="2">
    <source>
        <dbReference type="ARBA" id="ARBA00022989"/>
    </source>
</evidence>
<dbReference type="SUPFAM" id="SSF55785">
    <property type="entry name" value="PYP-like sensor domain (PAS domain)"/>
    <property type="match status" value="1"/>
</dbReference>